<keyword evidence="7 8" id="KW-0472">Membrane</keyword>
<evidence type="ECO:0000256" key="1">
    <source>
        <dbReference type="ARBA" id="ARBA00004414"/>
    </source>
</evidence>
<dbReference type="InterPro" id="IPR006629">
    <property type="entry name" value="LITAF"/>
</dbReference>
<proteinExistence type="inferred from homology"/>
<comment type="similarity">
    <text evidence="4">Belongs to the CDIP1/LITAF family.</text>
</comment>
<evidence type="ECO:0000256" key="5">
    <source>
        <dbReference type="ARBA" id="ARBA00022723"/>
    </source>
</evidence>
<dbReference type="PROSITE" id="PS51837">
    <property type="entry name" value="LITAF"/>
    <property type="match status" value="1"/>
</dbReference>
<dbReference type="AlphaFoldDB" id="A0A0K8UTC2"/>
<evidence type="ECO:0000256" key="8">
    <source>
        <dbReference type="SAM" id="Phobius"/>
    </source>
</evidence>
<keyword evidence="6" id="KW-0862">Zinc</keyword>
<evidence type="ECO:0000313" key="10">
    <source>
        <dbReference type="EMBL" id="JAI29821.1"/>
    </source>
</evidence>
<dbReference type="GO" id="GO:0031902">
    <property type="term" value="C:late endosome membrane"/>
    <property type="evidence" value="ECO:0007669"/>
    <property type="project" value="UniProtKB-SubCell"/>
</dbReference>
<name>A0A0K8UTC2_BACLA</name>
<dbReference type="OrthoDB" id="5599753at2759"/>
<evidence type="ECO:0000259" key="9">
    <source>
        <dbReference type="PROSITE" id="PS51837"/>
    </source>
</evidence>
<dbReference type="GO" id="GO:0008270">
    <property type="term" value="F:zinc ion binding"/>
    <property type="evidence" value="ECO:0007669"/>
    <property type="project" value="TreeGrafter"/>
</dbReference>
<organism evidence="10">
    <name type="scientific">Bactrocera latifrons</name>
    <name type="common">Malaysian fruit fly</name>
    <name type="synonym">Chaetodacus latifrons</name>
    <dbReference type="NCBI Taxonomy" id="174628"/>
    <lineage>
        <taxon>Eukaryota</taxon>
        <taxon>Metazoa</taxon>
        <taxon>Ecdysozoa</taxon>
        <taxon>Arthropoda</taxon>
        <taxon>Hexapoda</taxon>
        <taxon>Insecta</taxon>
        <taxon>Pterygota</taxon>
        <taxon>Neoptera</taxon>
        <taxon>Endopterygota</taxon>
        <taxon>Diptera</taxon>
        <taxon>Brachycera</taxon>
        <taxon>Muscomorpha</taxon>
        <taxon>Tephritoidea</taxon>
        <taxon>Tephritidae</taxon>
        <taxon>Bactrocera</taxon>
        <taxon>Bactrocera</taxon>
    </lineage>
</organism>
<dbReference type="Pfam" id="PF10601">
    <property type="entry name" value="zf-LITAF-like"/>
    <property type="match status" value="1"/>
</dbReference>
<evidence type="ECO:0000256" key="4">
    <source>
        <dbReference type="ARBA" id="ARBA00005975"/>
    </source>
</evidence>
<dbReference type="GO" id="GO:0005765">
    <property type="term" value="C:lysosomal membrane"/>
    <property type="evidence" value="ECO:0007669"/>
    <property type="project" value="UniProtKB-SubCell"/>
</dbReference>
<sequence>LSANKQRRVVGRLQIISYRQKYKKKLSINMSAPVGPEPATIICPTCNKQVITSVDYTSSTKTHLIALLLCIIGFWPCACCLYCTKCARNVEHRCPSCNSYIGVYER</sequence>
<dbReference type="PANTHER" id="PTHR23292">
    <property type="entry name" value="LIPOPOLYSACCHARIDE-INDUCED TUMOR NECROSIS FACTOR-ALPHA FACTOR"/>
    <property type="match status" value="1"/>
</dbReference>
<protein>
    <submittedName>
        <fullName evidence="10">Lipopolysaccharide-induced tumor necrosis factor-alpha factor</fullName>
    </submittedName>
</protein>
<evidence type="ECO:0000256" key="2">
    <source>
        <dbReference type="ARBA" id="ARBA00004481"/>
    </source>
</evidence>
<evidence type="ECO:0000256" key="6">
    <source>
        <dbReference type="ARBA" id="ARBA00022833"/>
    </source>
</evidence>
<feature type="non-terminal residue" evidence="10">
    <location>
        <position position="1"/>
    </location>
</feature>
<dbReference type="EMBL" id="GDHF01022493">
    <property type="protein sequence ID" value="JAI29821.1"/>
    <property type="molecule type" value="Transcribed_RNA"/>
</dbReference>
<dbReference type="PANTHER" id="PTHR23292:SF14">
    <property type="entry name" value="FI16615P1-RELATED"/>
    <property type="match status" value="1"/>
</dbReference>
<dbReference type="InterPro" id="IPR037519">
    <property type="entry name" value="LITAF_fam"/>
</dbReference>
<dbReference type="SMART" id="SM00714">
    <property type="entry name" value="LITAF"/>
    <property type="match status" value="1"/>
</dbReference>
<keyword evidence="8" id="KW-0812">Transmembrane</keyword>
<feature type="transmembrane region" description="Helical" evidence="8">
    <location>
        <begin position="64"/>
        <end position="83"/>
    </location>
</feature>
<reference evidence="10" key="1">
    <citation type="submission" date="2015-06" db="EMBL/GenBank/DDBJ databases">
        <authorList>
            <person name="Hoefler B.C."/>
            <person name="Straight P.D."/>
        </authorList>
    </citation>
    <scope>NUCLEOTIDE SEQUENCE</scope>
</reference>
<evidence type="ECO:0000256" key="7">
    <source>
        <dbReference type="ARBA" id="ARBA00023136"/>
    </source>
</evidence>
<keyword evidence="5" id="KW-0479">Metal-binding</keyword>
<comment type="subcellular location">
    <subcellularLocation>
        <location evidence="2">Endosome membrane</location>
        <topology evidence="2">Peripheral membrane protein</topology>
    </subcellularLocation>
    <subcellularLocation>
        <location evidence="1">Late endosome membrane</location>
    </subcellularLocation>
    <subcellularLocation>
        <location evidence="3">Lysosome membrane</location>
        <topology evidence="3">Peripheral membrane protein</topology>
        <orientation evidence="3">Cytoplasmic side</orientation>
    </subcellularLocation>
</comment>
<accession>A0A0K8UTC2</accession>
<keyword evidence="8" id="KW-1133">Transmembrane helix</keyword>
<evidence type="ECO:0000256" key="3">
    <source>
        <dbReference type="ARBA" id="ARBA00004630"/>
    </source>
</evidence>
<feature type="domain" description="LITAF" evidence="9">
    <location>
        <begin position="23"/>
        <end position="106"/>
    </location>
</feature>
<gene>
    <name evidence="10" type="primary">LITAF_11</name>
    <name evidence="10" type="ORF">c0_g1_i2</name>
</gene>